<dbReference type="PANTHER" id="PTHR39321">
    <property type="entry name" value="NICOTINATE-NUCLEOTIDE ADENYLYLTRANSFERASE-RELATED"/>
    <property type="match status" value="1"/>
</dbReference>
<dbReference type="InterPro" id="IPR014729">
    <property type="entry name" value="Rossmann-like_a/b/a_fold"/>
</dbReference>
<keyword evidence="6 11" id="KW-0548">Nucleotidyltransferase</keyword>
<dbReference type="EC" id="2.7.7.18" evidence="11"/>
<keyword evidence="5 11" id="KW-0808">Transferase</keyword>
<dbReference type="Pfam" id="PF01467">
    <property type="entry name" value="CTP_transf_like"/>
    <property type="match status" value="1"/>
</dbReference>
<evidence type="ECO:0000256" key="11">
    <source>
        <dbReference type="HAMAP-Rule" id="MF_00244"/>
    </source>
</evidence>
<dbReference type="RefSeq" id="WP_021687270.1">
    <property type="nucleotide sequence ID" value="NZ_KI260564.1"/>
</dbReference>
<dbReference type="InterPro" id="IPR005248">
    <property type="entry name" value="NadD/NMNAT"/>
</dbReference>
<dbReference type="InterPro" id="IPR004821">
    <property type="entry name" value="Cyt_trans-like"/>
</dbReference>
<reference evidence="13 14" key="1">
    <citation type="submission" date="2013-08" db="EMBL/GenBank/DDBJ databases">
        <authorList>
            <person name="Weinstock G."/>
            <person name="Sodergren E."/>
            <person name="Wylie T."/>
            <person name="Fulton L."/>
            <person name="Fulton R."/>
            <person name="Fronick C."/>
            <person name="O'Laughlin M."/>
            <person name="Godfrey J."/>
            <person name="Miner T."/>
            <person name="Herter B."/>
            <person name="Appelbaum E."/>
            <person name="Cordes M."/>
            <person name="Lek S."/>
            <person name="Wollam A."/>
            <person name="Pepin K.H."/>
            <person name="Palsikar V.B."/>
            <person name="Mitreva M."/>
            <person name="Wilson R.K."/>
        </authorList>
    </citation>
    <scope>NUCLEOTIDE SEQUENCE [LARGE SCALE GENOMIC DNA]</scope>
    <source>
        <strain evidence="13 14">ATCC 700332</strain>
    </source>
</reference>
<dbReference type="NCBIfam" id="TIGR00125">
    <property type="entry name" value="cyt_tran_rel"/>
    <property type="match status" value="1"/>
</dbReference>
<dbReference type="NCBIfam" id="TIGR00482">
    <property type="entry name" value="nicotinate (nicotinamide) nucleotide adenylyltransferase"/>
    <property type="match status" value="1"/>
</dbReference>
<comment type="catalytic activity">
    <reaction evidence="10 11">
        <text>nicotinate beta-D-ribonucleotide + ATP + H(+) = deamido-NAD(+) + diphosphate</text>
        <dbReference type="Rhea" id="RHEA:22860"/>
        <dbReference type="ChEBI" id="CHEBI:15378"/>
        <dbReference type="ChEBI" id="CHEBI:30616"/>
        <dbReference type="ChEBI" id="CHEBI:33019"/>
        <dbReference type="ChEBI" id="CHEBI:57502"/>
        <dbReference type="ChEBI" id="CHEBI:58437"/>
        <dbReference type="EC" id="2.7.7.18"/>
    </reaction>
</comment>
<protein>
    <recommendedName>
        <fullName evidence="11">Probable nicotinate-nucleotide adenylyltransferase</fullName>
        <ecNumber evidence="11">2.7.7.18</ecNumber>
    </recommendedName>
    <alternativeName>
        <fullName evidence="11">Deamido-NAD(+) diphosphorylase</fullName>
    </alternativeName>
    <alternativeName>
        <fullName evidence="11">Deamido-NAD(+) pyrophosphorylase</fullName>
    </alternativeName>
    <alternativeName>
        <fullName evidence="11">Nicotinate mononucleotide adenylyltransferase</fullName>
        <shortName evidence="11">NaMN adenylyltransferase</shortName>
    </alternativeName>
</protein>
<evidence type="ECO:0000313" key="13">
    <source>
        <dbReference type="EMBL" id="ERJ93383.1"/>
    </source>
</evidence>
<evidence type="ECO:0000256" key="1">
    <source>
        <dbReference type="ARBA" id="ARBA00002324"/>
    </source>
</evidence>
<comment type="function">
    <text evidence="1 11">Catalyzes the reversible adenylation of nicotinate mononucleotide (NaMN) to nicotinic acid adenine dinucleotide (NaAD).</text>
</comment>
<keyword evidence="4 11" id="KW-0662">Pyridine nucleotide biosynthesis</keyword>
<name>A0ABN0NZH1_TRELE</name>
<proteinExistence type="inferred from homology"/>
<evidence type="ECO:0000259" key="12">
    <source>
        <dbReference type="Pfam" id="PF01467"/>
    </source>
</evidence>
<comment type="similarity">
    <text evidence="3 11">Belongs to the NadD family.</text>
</comment>
<dbReference type="SUPFAM" id="SSF52374">
    <property type="entry name" value="Nucleotidylyl transferase"/>
    <property type="match status" value="1"/>
</dbReference>
<evidence type="ECO:0000256" key="5">
    <source>
        <dbReference type="ARBA" id="ARBA00022679"/>
    </source>
</evidence>
<keyword evidence="14" id="KW-1185">Reference proteome</keyword>
<evidence type="ECO:0000256" key="9">
    <source>
        <dbReference type="ARBA" id="ARBA00023027"/>
    </source>
</evidence>
<evidence type="ECO:0000256" key="6">
    <source>
        <dbReference type="ARBA" id="ARBA00022695"/>
    </source>
</evidence>
<comment type="caution">
    <text evidence="13">The sequence shown here is derived from an EMBL/GenBank/DDBJ whole genome shotgun (WGS) entry which is preliminary data.</text>
</comment>
<evidence type="ECO:0000256" key="2">
    <source>
        <dbReference type="ARBA" id="ARBA00005019"/>
    </source>
</evidence>
<dbReference type="EMBL" id="AWVH01000026">
    <property type="protein sequence ID" value="ERJ93383.1"/>
    <property type="molecule type" value="Genomic_DNA"/>
</dbReference>
<keyword evidence="8 11" id="KW-0067">ATP-binding</keyword>
<evidence type="ECO:0000256" key="10">
    <source>
        <dbReference type="ARBA" id="ARBA00048721"/>
    </source>
</evidence>
<evidence type="ECO:0000256" key="8">
    <source>
        <dbReference type="ARBA" id="ARBA00022840"/>
    </source>
</evidence>
<dbReference type="PANTHER" id="PTHR39321:SF3">
    <property type="entry name" value="PHOSPHOPANTETHEINE ADENYLYLTRANSFERASE"/>
    <property type="match status" value="1"/>
</dbReference>
<dbReference type="CDD" id="cd02165">
    <property type="entry name" value="NMNAT"/>
    <property type="match status" value="1"/>
</dbReference>
<evidence type="ECO:0000256" key="3">
    <source>
        <dbReference type="ARBA" id="ARBA00009014"/>
    </source>
</evidence>
<dbReference type="Gene3D" id="3.40.50.620">
    <property type="entry name" value="HUPs"/>
    <property type="match status" value="1"/>
</dbReference>
<evidence type="ECO:0000313" key="14">
    <source>
        <dbReference type="Proteomes" id="UP000016649"/>
    </source>
</evidence>
<evidence type="ECO:0000256" key="7">
    <source>
        <dbReference type="ARBA" id="ARBA00022741"/>
    </source>
</evidence>
<accession>A0ABN0NZH1</accession>
<evidence type="ECO:0000256" key="4">
    <source>
        <dbReference type="ARBA" id="ARBA00022642"/>
    </source>
</evidence>
<organism evidence="13 14">
    <name type="scientific">Treponema lecithinolyticum ATCC 700332</name>
    <dbReference type="NCBI Taxonomy" id="1321815"/>
    <lineage>
        <taxon>Bacteria</taxon>
        <taxon>Pseudomonadati</taxon>
        <taxon>Spirochaetota</taxon>
        <taxon>Spirochaetia</taxon>
        <taxon>Spirochaetales</taxon>
        <taxon>Treponemataceae</taxon>
        <taxon>Treponema</taxon>
    </lineage>
</organism>
<dbReference type="GO" id="GO:0016779">
    <property type="term" value="F:nucleotidyltransferase activity"/>
    <property type="evidence" value="ECO:0007669"/>
    <property type="project" value="UniProtKB-KW"/>
</dbReference>
<dbReference type="Proteomes" id="UP000016649">
    <property type="component" value="Unassembled WGS sequence"/>
</dbReference>
<keyword evidence="7 11" id="KW-0547">Nucleotide-binding</keyword>
<keyword evidence="9 11" id="KW-0520">NAD</keyword>
<dbReference type="HAMAP" id="MF_00244">
    <property type="entry name" value="NaMN_adenylyltr"/>
    <property type="match status" value="1"/>
</dbReference>
<feature type="domain" description="Cytidyltransferase-like" evidence="12">
    <location>
        <begin position="6"/>
        <end position="169"/>
    </location>
</feature>
<sequence>MKLAFLGGSFNPVHNAHIMLAVQAANQYAYDTVLLIPAWQPPHKKLAEGASAQDRLAMLNAALEETGDKRLHADDCELLRGGVSYTIDTLHFLKKRFAGQLEGKIGIILGSDLIDGFAKWKQADLLSREADLLLALRPAAETTEAQSFLQPHKILHNELYNISSERIRRLIAQNGEWKELVPQSVYRYISERNLYGFK</sequence>
<comment type="pathway">
    <text evidence="2 11">Cofactor biosynthesis; NAD(+) biosynthesis; deamido-NAD(+) from nicotinate D-ribonucleotide: step 1/1.</text>
</comment>
<gene>
    <name evidence="11" type="primary">nadD</name>
    <name evidence="13" type="ORF">HMPREF9193_01058</name>
</gene>